<evidence type="ECO:0000313" key="2">
    <source>
        <dbReference type="Proteomes" id="UP000320730"/>
    </source>
</evidence>
<comment type="caution">
    <text evidence="1">The sequence shown here is derived from an EMBL/GenBank/DDBJ whole genome shotgun (WGS) entry which is preliminary data.</text>
</comment>
<dbReference type="EMBL" id="SFAN01000024">
    <property type="protein sequence ID" value="TRV26408.1"/>
    <property type="molecule type" value="Genomic_DNA"/>
</dbReference>
<protein>
    <submittedName>
        <fullName evidence="1">Uncharacterized protein</fullName>
    </submittedName>
</protein>
<sequence>MILSANTTSAIAYSSELKSVPLGYGLQLFVAFCSCSYQNSAFLNNDIIYEYLYFADVKFSKKQAQTEAGIMLAKLYQDEIATYVK</sequence>
<proteinExistence type="predicted"/>
<dbReference type="Proteomes" id="UP000320730">
    <property type="component" value="Unassembled WGS sequence"/>
</dbReference>
<gene>
    <name evidence="1" type="ORF">EWV40_03005</name>
</gene>
<accession>A0A552M1T2</accession>
<dbReference type="AlphaFoldDB" id="A0A552M1T2"/>
<name>A0A552M1T2_9CHRO</name>
<reference evidence="1 2" key="1">
    <citation type="submission" date="2019-01" db="EMBL/GenBank/DDBJ databases">
        <title>Coherence of Microcystis species and biogeography revealed through population genomics.</title>
        <authorList>
            <person name="Perez-Carrascal O.M."/>
            <person name="Terrat Y."/>
            <person name="Giani A."/>
            <person name="Fortin N."/>
            <person name="Tromas N."/>
            <person name="Shapiro B.J."/>
        </authorList>
    </citation>
    <scope>NUCLEOTIDE SEQUENCE [LARGE SCALE GENOMIC DNA]</scope>
    <source>
        <strain evidence="1">Mf_WU_F_19750830_S460</strain>
    </source>
</reference>
<organism evidence="1 2">
    <name type="scientific">Microcystis flos-aquae Mf_WU_F_19750830_S460</name>
    <dbReference type="NCBI Taxonomy" id="2486237"/>
    <lineage>
        <taxon>Bacteria</taxon>
        <taxon>Bacillati</taxon>
        <taxon>Cyanobacteriota</taxon>
        <taxon>Cyanophyceae</taxon>
        <taxon>Oscillatoriophycideae</taxon>
        <taxon>Chroococcales</taxon>
        <taxon>Microcystaceae</taxon>
        <taxon>Microcystis</taxon>
    </lineage>
</organism>
<evidence type="ECO:0000313" key="1">
    <source>
        <dbReference type="EMBL" id="TRV26408.1"/>
    </source>
</evidence>